<reference evidence="1" key="1">
    <citation type="submission" date="2022-02" db="EMBL/GenBank/DDBJ databases">
        <title>Plant Genome Project.</title>
        <authorList>
            <person name="Zhang R.-G."/>
        </authorList>
    </citation>
    <scope>NUCLEOTIDE SEQUENCE</scope>
    <source>
        <strain evidence="1">AT1</strain>
    </source>
</reference>
<accession>A0ACC0M446</accession>
<organism evidence="1 2">
    <name type="scientific">Rhododendron molle</name>
    <name type="common">Chinese azalea</name>
    <name type="synonym">Azalea mollis</name>
    <dbReference type="NCBI Taxonomy" id="49168"/>
    <lineage>
        <taxon>Eukaryota</taxon>
        <taxon>Viridiplantae</taxon>
        <taxon>Streptophyta</taxon>
        <taxon>Embryophyta</taxon>
        <taxon>Tracheophyta</taxon>
        <taxon>Spermatophyta</taxon>
        <taxon>Magnoliopsida</taxon>
        <taxon>eudicotyledons</taxon>
        <taxon>Gunneridae</taxon>
        <taxon>Pentapetalae</taxon>
        <taxon>asterids</taxon>
        <taxon>Ericales</taxon>
        <taxon>Ericaceae</taxon>
        <taxon>Ericoideae</taxon>
        <taxon>Rhodoreae</taxon>
        <taxon>Rhododendron</taxon>
    </lineage>
</organism>
<proteinExistence type="predicted"/>
<gene>
    <name evidence="1" type="ORF">RHMOL_Rhmol10G0167900</name>
</gene>
<comment type="caution">
    <text evidence="1">The sequence shown here is derived from an EMBL/GenBank/DDBJ whole genome shotgun (WGS) entry which is preliminary data.</text>
</comment>
<dbReference type="Proteomes" id="UP001062846">
    <property type="component" value="Chromosome 10"/>
</dbReference>
<keyword evidence="2" id="KW-1185">Reference proteome</keyword>
<protein>
    <submittedName>
        <fullName evidence="1">Uncharacterized protein</fullName>
    </submittedName>
</protein>
<name>A0ACC0M446_RHOML</name>
<dbReference type="EMBL" id="CM046397">
    <property type="protein sequence ID" value="KAI8535359.1"/>
    <property type="molecule type" value="Genomic_DNA"/>
</dbReference>
<evidence type="ECO:0000313" key="2">
    <source>
        <dbReference type="Proteomes" id="UP001062846"/>
    </source>
</evidence>
<evidence type="ECO:0000313" key="1">
    <source>
        <dbReference type="EMBL" id="KAI8535359.1"/>
    </source>
</evidence>
<sequence>MSYKWIEKIVDIVVSILKQSDLEEATEQKVRTTAADKLGIDPSELSYKWIVRRCVEAYLLSLDDDEEEEGNKDKAQELLHQGGLKQGQKRKPNTLDEEEKVEPNQRPKQDGDQVICKLSEKRSLVVHDFGGKTLVSFRDYSEKNGKLLPSARGISLSTEQWSAFRQKVPDIQAAITKLESWIRSKDARKHMETYMSNSAAALAQGLVPMEMKQIKEDINDLFDSPTASAPQGVIPMETEQVEADVSNVSAPQEVIPMKTKQVEADVSNAERKQVEADVSNAETKLVEADVSKAVGKQVEADRSNDETASAPHELVSMETKQIEADKSKYVTTAATKGVISMVTKQIGSDITNSVTACVTQGVIPVKKNQIEADVSNAETTKIEGYISNSVTTTSPKGVVANRPKHTEADISYSAFAFGLPGLVPSKTTHLDGKNYYCWAHQMEIFLKRLKIAYVLTDRRPSIADRQKASFEEIARAKAEVQKWLNDDNLCHHSILSCLCDNLFAEYSKKTKSAKELWEELKSAYGEDFGTSTSKVNKYMQFEMVDGVSVLEQAQELCRIADSIKASGMWIDEHFHKKSPGTMPRKRGLLTLGSRRKIIDSNWKREISRGRQCTRRWRRVTSS</sequence>